<dbReference type="PANTHER" id="PTHR35797">
    <property type="entry name" value="PROTEASE-RELATED"/>
    <property type="match status" value="1"/>
</dbReference>
<keyword evidence="4" id="KW-1185">Reference proteome</keyword>
<organism evidence="3 4">
    <name type="scientific">Salinimicrobium flavum</name>
    <dbReference type="NCBI Taxonomy" id="1737065"/>
    <lineage>
        <taxon>Bacteria</taxon>
        <taxon>Pseudomonadati</taxon>
        <taxon>Bacteroidota</taxon>
        <taxon>Flavobacteriia</taxon>
        <taxon>Flavobacteriales</taxon>
        <taxon>Flavobacteriaceae</taxon>
        <taxon>Salinimicrobium</taxon>
    </lineage>
</organism>
<keyword evidence="1" id="KW-0812">Transmembrane</keyword>
<keyword evidence="3" id="KW-0378">Hydrolase</keyword>
<evidence type="ECO:0000313" key="3">
    <source>
        <dbReference type="EMBL" id="MFD2517716.1"/>
    </source>
</evidence>
<keyword evidence="1" id="KW-0472">Membrane</keyword>
<dbReference type="PANTHER" id="PTHR35797:SF1">
    <property type="entry name" value="PROTEASE"/>
    <property type="match status" value="1"/>
</dbReference>
<feature type="transmembrane region" description="Helical" evidence="1">
    <location>
        <begin position="89"/>
        <end position="109"/>
    </location>
</feature>
<feature type="transmembrane region" description="Helical" evidence="1">
    <location>
        <begin position="45"/>
        <end position="68"/>
    </location>
</feature>
<dbReference type="Proteomes" id="UP001597468">
    <property type="component" value="Unassembled WGS sequence"/>
</dbReference>
<protein>
    <submittedName>
        <fullName evidence="3">CPBP family intramembrane glutamic endopeptidase</fullName>
        <ecNumber evidence="3">3.4.-.-</ecNumber>
    </submittedName>
</protein>
<dbReference type="EMBL" id="JBHULT010000006">
    <property type="protein sequence ID" value="MFD2517716.1"/>
    <property type="molecule type" value="Genomic_DNA"/>
</dbReference>
<feature type="transmembrane region" description="Helical" evidence="1">
    <location>
        <begin position="129"/>
        <end position="149"/>
    </location>
</feature>
<dbReference type="RefSeq" id="WP_380750403.1">
    <property type="nucleotide sequence ID" value="NZ_JBHULT010000006.1"/>
</dbReference>
<dbReference type="InterPro" id="IPR003675">
    <property type="entry name" value="Rce1/LyrA-like_dom"/>
</dbReference>
<feature type="transmembrane region" description="Helical" evidence="1">
    <location>
        <begin position="12"/>
        <end position="30"/>
    </location>
</feature>
<dbReference type="Pfam" id="PF02517">
    <property type="entry name" value="Rce1-like"/>
    <property type="match status" value="1"/>
</dbReference>
<name>A0ABW5IX80_9FLAO</name>
<evidence type="ECO:0000313" key="4">
    <source>
        <dbReference type="Proteomes" id="UP001597468"/>
    </source>
</evidence>
<gene>
    <name evidence="3" type="ORF">ACFSTG_07410</name>
</gene>
<feature type="domain" description="CAAX prenyl protease 2/Lysostaphin resistance protein A-like" evidence="2">
    <location>
        <begin position="134"/>
        <end position="237"/>
    </location>
</feature>
<feature type="transmembrane region" description="Helical" evidence="1">
    <location>
        <begin position="161"/>
        <end position="185"/>
    </location>
</feature>
<feature type="transmembrane region" description="Helical" evidence="1">
    <location>
        <begin position="197"/>
        <end position="220"/>
    </location>
</feature>
<dbReference type="InterPro" id="IPR042150">
    <property type="entry name" value="MmRce1-like"/>
</dbReference>
<reference evidence="4" key="1">
    <citation type="journal article" date="2019" name="Int. J. Syst. Evol. Microbiol.">
        <title>The Global Catalogue of Microorganisms (GCM) 10K type strain sequencing project: providing services to taxonomists for standard genome sequencing and annotation.</title>
        <authorList>
            <consortium name="The Broad Institute Genomics Platform"/>
            <consortium name="The Broad Institute Genome Sequencing Center for Infectious Disease"/>
            <person name="Wu L."/>
            <person name="Ma J."/>
        </authorList>
    </citation>
    <scope>NUCLEOTIDE SEQUENCE [LARGE SCALE GENOMIC DNA]</scope>
    <source>
        <strain evidence="4">KCTC 42585</strain>
    </source>
</reference>
<evidence type="ECO:0000259" key="2">
    <source>
        <dbReference type="Pfam" id="PF02517"/>
    </source>
</evidence>
<sequence length="288" mass="32169">MKNFIKQHPVSSYYLLVFAISWGGILLLIGGPDHIPGTKEQAEKLFVPALLIMFTGPFVSGILLNFLIDGKKGLRMLLSRFLHWQTNGRWYAIAVFTGPILVATVLFGLSVFNKEFLPGIITAKDKIDLMIFGVSWGLIGGGLLEETGWTGFAVPQLRKRYSILSTGLIVGMLWGIWHFMIAFWASNYLAGADSWTMFVAGFIAFYLLALPAYRVLLVLVYDRTRSLPVVMLMHAFLSASTIIFQPTATGQIAFVWNLVLGLILWVIIVMIVTNKRLHVLQKPSKNTT</sequence>
<keyword evidence="1" id="KW-1133">Transmembrane helix</keyword>
<accession>A0ABW5IX80</accession>
<proteinExistence type="predicted"/>
<evidence type="ECO:0000256" key="1">
    <source>
        <dbReference type="SAM" id="Phobius"/>
    </source>
</evidence>
<feature type="transmembrane region" description="Helical" evidence="1">
    <location>
        <begin position="254"/>
        <end position="272"/>
    </location>
</feature>
<dbReference type="EC" id="3.4.-.-" evidence="3"/>
<comment type="caution">
    <text evidence="3">The sequence shown here is derived from an EMBL/GenBank/DDBJ whole genome shotgun (WGS) entry which is preliminary data.</text>
</comment>
<dbReference type="GO" id="GO:0016787">
    <property type="term" value="F:hydrolase activity"/>
    <property type="evidence" value="ECO:0007669"/>
    <property type="project" value="UniProtKB-KW"/>
</dbReference>
<feature type="transmembrane region" description="Helical" evidence="1">
    <location>
        <begin position="227"/>
        <end position="248"/>
    </location>
</feature>